<feature type="region of interest" description="Disordered" evidence="1">
    <location>
        <begin position="250"/>
        <end position="269"/>
    </location>
</feature>
<dbReference type="AlphaFoldDB" id="A0A316IHC4"/>
<protein>
    <submittedName>
        <fullName evidence="2">Uncharacterized protein</fullName>
    </submittedName>
</protein>
<feature type="compositionally biased region" description="Basic and acidic residues" evidence="1">
    <location>
        <begin position="251"/>
        <end position="269"/>
    </location>
</feature>
<dbReference type="Proteomes" id="UP000246005">
    <property type="component" value="Unassembled WGS sequence"/>
</dbReference>
<comment type="caution">
    <text evidence="2">The sequence shown here is derived from an EMBL/GenBank/DDBJ whole genome shotgun (WGS) entry which is preliminary data.</text>
</comment>
<sequence length="269" mass="30294">MPSVADLPSAELERILEQLLDQWEKNDQAFSGRKGVSTPQAVGVIALAAHTHRLARGVLKLREAAMHLESLPLTREAFQFALTAQWIAQYAPAVSGFINESSRQHNATIKTINETGWKAAADNEDARQLDTPTREKSFVDQSARNFSQLCEDLNPGGTEAYAIYRIMSSYTHPGYRVVDQYLQAEPLAAYTYPTNFDEDDSRPWLYATCTSVVWAARAVDMLDQNHPNRAALRKIADTLGIRPELQLSETFKQREQADRKEKWKGPQKS</sequence>
<dbReference type="InterPro" id="IPR043733">
    <property type="entry name" value="DUF5677"/>
</dbReference>
<reference evidence="2 3" key="1">
    <citation type="submission" date="2018-05" db="EMBL/GenBank/DDBJ databases">
        <title>Genomic Encyclopedia of Type Strains, Phase IV (KMG-IV): sequencing the most valuable type-strain genomes for metagenomic binning, comparative biology and taxonomic classification.</title>
        <authorList>
            <person name="Goeker M."/>
        </authorList>
    </citation>
    <scope>NUCLEOTIDE SEQUENCE [LARGE SCALE GENOMIC DNA]</scope>
    <source>
        <strain evidence="2 3">DSM 45480</strain>
    </source>
</reference>
<dbReference type="RefSeq" id="WP_146231426.1">
    <property type="nucleotide sequence ID" value="NZ_QGHB01000001.1"/>
</dbReference>
<accession>A0A316IHC4</accession>
<dbReference type="EMBL" id="QGHB01000001">
    <property type="protein sequence ID" value="PWK91824.1"/>
    <property type="molecule type" value="Genomic_DNA"/>
</dbReference>
<organism evidence="2 3">
    <name type="scientific">Lentzea atacamensis</name>
    <dbReference type="NCBI Taxonomy" id="531938"/>
    <lineage>
        <taxon>Bacteria</taxon>
        <taxon>Bacillati</taxon>
        <taxon>Actinomycetota</taxon>
        <taxon>Actinomycetes</taxon>
        <taxon>Pseudonocardiales</taxon>
        <taxon>Pseudonocardiaceae</taxon>
        <taxon>Lentzea</taxon>
    </lineage>
</organism>
<evidence type="ECO:0000313" key="2">
    <source>
        <dbReference type="EMBL" id="PWK91824.1"/>
    </source>
</evidence>
<evidence type="ECO:0000256" key="1">
    <source>
        <dbReference type="SAM" id="MobiDB-lite"/>
    </source>
</evidence>
<evidence type="ECO:0000313" key="3">
    <source>
        <dbReference type="Proteomes" id="UP000246005"/>
    </source>
</evidence>
<gene>
    <name evidence="2" type="ORF">C8D88_1011863</name>
</gene>
<name>A0A316IHC4_9PSEU</name>
<dbReference type="Pfam" id="PF18928">
    <property type="entry name" value="DUF5677"/>
    <property type="match status" value="1"/>
</dbReference>
<proteinExistence type="predicted"/>